<dbReference type="EMBL" id="BMHP01000016">
    <property type="protein sequence ID" value="GGE01650.1"/>
    <property type="molecule type" value="Genomic_DNA"/>
</dbReference>
<protein>
    <submittedName>
        <fullName evidence="1">Uncharacterized protein</fullName>
    </submittedName>
</protein>
<keyword evidence="2" id="KW-1185">Reference proteome</keyword>
<dbReference type="AlphaFoldDB" id="A0A917E496"/>
<evidence type="ECO:0000313" key="1">
    <source>
        <dbReference type="EMBL" id="GGE01650.1"/>
    </source>
</evidence>
<accession>A0A917E496</accession>
<gene>
    <name evidence="1" type="ORF">GCM10010911_70750</name>
</gene>
<comment type="caution">
    <text evidence="1">The sequence shown here is derived from an EMBL/GenBank/DDBJ whole genome shotgun (WGS) entry which is preliminary data.</text>
</comment>
<sequence>MGAKNEVIAGDYEKKKVMVTAKGAIIVLGFTTRVYLDKTTIEEYELMDESHTTSAASAIGRGLVGSFLLGPVGLLAGLSAKKKGTHVLAIKFKDGKKSMMEVDEKIHKKIMTEMF</sequence>
<dbReference type="RefSeq" id="WP_189000687.1">
    <property type="nucleotide sequence ID" value="NZ_BMHP01000016.1"/>
</dbReference>
<evidence type="ECO:0000313" key="2">
    <source>
        <dbReference type="Proteomes" id="UP000612456"/>
    </source>
</evidence>
<reference evidence="1" key="1">
    <citation type="journal article" date="2014" name="Int. J. Syst. Evol. Microbiol.">
        <title>Complete genome sequence of Corynebacterium casei LMG S-19264T (=DSM 44701T), isolated from a smear-ripened cheese.</title>
        <authorList>
            <consortium name="US DOE Joint Genome Institute (JGI-PGF)"/>
            <person name="Walter F."/>
            <person name="Albersmeier A."/>
            <person name="Kalinowski J."/>
            <person name="Ruckert C."/>
        </authorList>
    </citation>
    <scope>NUCLEOTIDE SEQUENCE</scope>
    <source>
        <strain evidence="1">CGMCC 1.15178</strain>
    </source>
</reference>
<organism evidence="1 2">
    <name type="scientific">Paenibacillus nasutitermitis</name>
    <dbReference type="NCBI Taxonomy" id="1652958"/>
    <lineage>
        <taxon>Bacteria</taxon>
        <taxon>Bacillati</taxon>
        <taxon>Bacillota</taxon>
        <taxon>Bacilli</taxon>
        <taxon>Bacillales</taxon>
        <taxon>Paenibacillaceae</taxon>
        <taxon>Paenibacillus</taxon>
    </lineage>
</organism>
<proteinExistence type="predicted"/>
<reference evidence="1" key="2">
    <citation type="submission" date="2020-09" db="EMBL/GenBank/DDBJ databases">
        <authorList>
            <person name="Sun Q."/>
            <person name="Zhou Y."/>
        </authorList>
    </citation>
    <scope>NUCLEOTIDE SEQUENCE</scope>
    <source>
        <strain evidence="1">CGMCC 1.15178</strain>
    </source>
</reference>
<name>A0A917E496_9BACL</name>
<dbReference type="Proteomes" id="UP000612456">
    <property type="component" value="Unassembled WGS sequence"/>
</dbReference>